<evidence type="ECO:0000313" key="6">
    <source>
        <dbReference type="EMBL" id="OYO18442.1"/>
    </source>
</evidence>
<dbReference type="SUPFAM" id="SSF161111">
    <property type="entry name" value="Cation efflux protein transmembrane domain-like"/>
    <property type="match status" value="1"/>
</dbReference>
<comment type="caution">
    <text evidence="6">The sequence shown here is derived from an EMBL/GenBank/DDBJ whole genome shotgun (WGS) entry which is preliminary data.</text>
</comment>
<keyword evidence="2 5" id="KW-0812">Transmembrane</keyword>
<dbReference type="Gene3D" id="1.20.1510.10">
    <property type="entry name" value="Cation efflux protein transmembrane domain"/>
    <property type="match status" value="1"/>
</dbReference>
<gene>
    <name evidence="6" type="ORF">CGZ93_15810</name>
</gene>
<comment type="subcellular location">
    <subcellularLocation>
        <location evidence="1">Membrane</location>
        <topology evidence="1">Multi-pass membrane protein</topology>
    </subcellularLocation>
</comment>
<evidence type="ECO:0000256" key="5">
    <source>
        <dbReference type="SAM" id="Phobius"/>
    </source>
</evidence>
<feature type="transmembrane region" description="Helical" evidence="5">
    <location>
        <begin position="44"/>
        <end position="71"/>
    </location>
</feature>
<evidence type="ECO:0008006" key="8">
    <source>
        <dbReference type="Google" id="ProtNLM"/>
    </source>
</evidence>
<dbReference type="GO" id="GO:0016020">
    <property type="term" value="C:membrane"/>
    <property type="evidence" value="ECO:0007669"/>
    <property type="project" value="UniProtKB-SubCell"/>
</dbReference>
<protein>
    <recommendedName>
        <fullName evidence="8">Cation diffusion facilitator family transporter</fullName>
    </recommendedName>
</protein>
<organism evidence="6 7">
    <name type="scientific">Enemella dayhoffiae</name>
    <dbReference type="NCBI Taxonomy" id="2016507"/>
    <lineage>
        <taxon>Bacteria</taxon>
        <taxon>Bacillati</taxon>
        <taxon>Actinomycetota</taxon>
        <taxon>Actinomycetes</taxon>
        <taxon>Propionibacteriales</taxon>
        <taxon>Propionibacteriaceae</taxon>
        <taxon>Enemella</taxon>
    </lineage>
</organism>
<evidence type="ECO:0000313" key="7">
    <source>
        <dbReference type="Proteomes" id="UP000216311"/>
    </source>
</evidence>
<dbReference type="OrthoDB" id="9806522at2"/>
<keyword evidence="4 5" id="KW-0472">Membrane</keyword>
<sequence length="179" mass="19545">METATYTVRRTVPAKKKLAETLHDKVLYADATMNEDDWLTASGAIIGVLGIGLGIWWLDSVVAIGIGVSVVRDGFRNVRRALADLLDGRAHTFDNSAPHPSIIAAVQALEKLPWVESAGVRMRDQGHVFHTEAFVRPAGGATVSLAQLDEARTEVRRIDWKLQDTVIIPVTDVPPEASR</sequence>
<dbReference type="RefSeq" id="WP_094365109.1">
    <property type="nucleotide sequence ID" value="NZ_NMVQ01000044.1"/>
</dbReference>
<dbReference type="Proteomes" id="UP000216311">
    <property type="component" value="Unassembled WGS sequence"/>
</dbReference>
<evidence type="ECO:0000256" key="1">
    <source>
        <dbReference type="ARBA" id="ARBA00004141"/>
    </source>
</evidence>
<keyword evidence="3 5" id="KW-1133">Transmembrane helix</keyword>
<evidence type="ECO:0000256" key="2">
    <source>
        <dbReference type="ARBA" id="ARBA00022692"/>
    </source>
</evidence>
<accession>A0A255GSL8</accession>
<keyword evidence="7" id="KW-1185">Reference proteome</keyword>
<evidence type="ECO:0000256" key="3">
    <source>
        <dbReference type="ARBA" id="ARBA00022989"/>
    </source>
</evidence>
<evidence type="ECO:0000256" key="4">
    <source>
        <dbReference type="ARBA" id="ARBA00023136"/>
    </source>
</evidence>
<dbReference type="EMBL" id="NMVQ01000044">
    <property type="protein sequence ID" value="OYO18442.1"/>
    <property type="molecule type" value="Genomic_DNA"/>
</dbReference>
<reference evidence="6 7" key="1">
    <citation type="submission" date="2017-07" db="EMBL/GenBank/DDBJ databases">
        <title>Draft whole genome sequences of clinical Proprionibacteriaceae strains.</title>
        <authorList>
            <person name="Bernier A.-M."/>
            <person name="Bernard K."/>
            <person name="Domingo M.-C."/>
        </authorList>
    </citation>
    <scope>NUCLEOTIDE SEQUENCE [LARGE SCALE GENOMIC DNA]</scope>
    <source>
        <strain evidence="6 7">NML 130396</strain>
    </source>
</reference>
<proteinExistence type="predicted"/>
<dbReference type="InterPro" id="IPR027469">
    <property type="entry name" value="Cation_efflux_TMD_sf"/>
</dbReference>
<dbReference type="AlphaFoldDB" id="A0A255GSL8"/>
<name>A0A255GSL8_9ACTN</name>